<accession>A0A858SY75</accession>
<evidence type="ECO:0000256" key="5">
    <source>
        <dbReference type="RuleBase" id="RU003684"/>
    </source>
</evidence>
<keyword evidence="3 5" id="KW-0378">Hydrolase</keyword>
<dbReference type="NCBIfam" id="TIGR01230">
    <property type="entry name" value="agmatinase"/>
    <property type="match status" value="1"/>
</dbReference>
<evidence type="ECO:0000256" key="4">
    <source>
        <dbReference type="PIRSR" id="PIRSR036979-1"/>
    </source>
</evidence>
<feature type="binding site" evidence="4">
    <location>
        <position position="245"/>
    </location>
    <ligand>
        <name>Mn(2+)</name>
        <dbReference type="ChEBI" id="CHEBI:29035"/>
        <label>1</label>
    </ligand>
</feature>
<dbReference type="GO" id="GO:0046872">
    <property type="term" value="F:metal ion binding"/>
    <property type="evidence" value="ECO:0007669"/>
    <property type="project" value="UniProtKB-KW"/>
</dbReference>
<evidence type="ECO:0000256" key="3">
    <source>
        <dbReference type="ARBA" id="ARBA00022801"/>
    </source>
</evidence>
<dbReference type="Pfam" id="PF00491">
    <property type="entry name" value="Arginase"/>
    <property type="match status" value="1"/>
</dbReference>
<name>A0A858SY75_9RHOB</name>
<dbReference type="InterPro" id="IPR023696">
    <property type="entry name" value="Ureohydrolase_dom_sf"/>
</dbReference>
<dbReference type="InterPro" id="IPR006035">
    <property type="entry name" value="Ureohydrolase"/>
</dbReference>
<dbReference type="Proteomes" id="UP000503308">
    <property type="component" value="Chromosome"/>
</dbReference>
<evidence type="ECO:0000256" key="2">
    <source>
        <dbReference type="ARBA" id="ARBA00022723"/>
    </source>
</evidence>
<dbReference type="Gene3D" id="3.40.800.10">
    <property type="entry name" value="Ureohydrolase domain"/>
    <property type="match status" value="1"/>
</dbReference>
<feature type="binding site" evidence="4">
    <location>
        <position position="131"/>
    </location>
    <ligand>
        <name>Mn(2+)</name>
        <dbReference type="ChEBI" id="CHEBI:29035"/>
        <label>1</label>
    </ligand>
</feature>
<dbReference type="PROSITE" id="PS51409">
    <property type="entry name" value="ARGINASE_2"/>
    <property type="match status" value="1"/>
</dbReference>
<comment type="similarity">
    <text evidence="1">Belongs to the arginase family. Agmatinase subfamily.</text>
</comment>
<dbReference type="EMBL" id="CP048788">
    <property type="protein sequence ID" value="QJF51816.1"/>
    <property type="molecule type" value="Genomic_DNA"/>
</dbReference>
<dbReference type="PANTHER" id="PTHR11358">
    <property type="entry name" value="ARGINASE/AGMATINASE"/>
    <property type="match status" value="1"/>
</dbReference>
<organism evidence="6 7">
    <name type="scientific">Roseobacter ponti</name>
    <dbReference type="NCBI Taxonomy" id="1891787"/>
    <lineage>
        <taxon>Bacteria</taxon>
        <taxon>Pseudomonadati</taxon>
        <taxon>Pseudomonadota</taxon>
        <taxon>Alphaproteobacteria</taxon>
        <taxon>Rhodobacterales</taxon>
        <taxon>Roseobacteraceae</taxon>
        <taxon>Roseobacter</taxon>
    </lineage>
</organism>
<feature type="binding site" evidence="4">
    <location>
        <position position="152"/>
    </location>
    <ligand>
        <name>Mn(2+)</name>
        <dbReference type="ChEBI" id="CHEBI:29035"/>
        <label>1</label>
    </ligand>
</feature>
<dbReference type="CDD" id="cd11592">
    <property type="entry name" value="Agmatinase_PAH"/>
    <property type="match status" value="1"/>
</dbReference>
<dbReference type="GO" id="GO:0008783">
    <property type="term" value="F:agmatinase activity"/>
    <property type="evidence" value="ECO:0007669"/>
    <property type="project" value="UniProtKB-EC"/>
</dbReference>
<dbReference type="PIRSF" id="PIRSF036979">
    <property type="entry name" value="Arginase"/>
    <property type="match status" value="1"/>
</dbReference>
<dbReference type="PROSITE" id="PS01053">
    <property type="entry name" value="ARGINASE_1"/>
    <property type="match status" value="1"/>
</dbReference>
<feature type="binding site" evidence="4">
    <location>
        <position position="154"/>
    </location>
    <ligand>
        <name>Mn(2+)</name>
        <dbReference type="ChEBI" id="CHEBI:29035"/>
        <label>1</label>
    </ligand>
</feature>
<feature type="binding site" evidence="4">
    <location>
        <position position="243"/>
    </location>
    <ligand>
        <name>Mn(2+)</name>
        <dbReference type="ChEBI" id="CHEBI:29035"/>
        <label>1</label>
    </ligand>
</feature>
<dbReference type="AlphaFoldDB" id="A0A858SY75"/>
<keyword evidence="7" id="KW-1185">Reference proteome</keyword>
<reference evidence="6 7" key="1">
    <citation type="submission" date="2020-02" db="EMBL/GenBank/DDBJ databases">
        <title>Genome sequence of Roseobacter ponti.</title>
        <authorList>
            <person name="Hollensteiner J."/>
            <person name="Schneider D."/>
            <person name="Poehlein A."/>
            <person name="Daniel R."/>
        </authorList>
    </citation>
    <scope>NUCLEOTIDE SEQUENCE [LARGE SCALE GENOMIC DNA]</scope>
    <source>
        <strain evidence="6 7">DSM 106830</strain>
    </source>
</reference>
<proteinExistence type="inferred from homology"/>
<dbReference type="InterPro" id="IPR005925">
    <property type="entry name" value="Agmatinase-rel"/>
</dbReference>
<dbReference type="InterPro" id="IPR020855">
    <property type="entry name" value="Ureohydrolase_Mn_BS"/>
</dbReference>
<dbReference type="PANTHER" id="PTHR11358:SF26">
    <property type="entry name" value="GUANIDINO ACID HYDROLASE, MITOCHONDRIAL"/>
    <property type="match status" value="1"/>
</dbReference>
<dbReference type="EC" id="3.5.3.11" evidence="6"/>
<protein>
    <submittedName>
        <fullName evidence="6">Agmatinase</fullName>
        <ecNumber evidence="6">3.5.3.11</ecNumber>
    </submittedName>
</protein>
<dbReference type="SUPFAM" id="SSF52768">
    <property type="entry name" value="Arginase/deacetylase"/>
    <property type="match status" value="1"/>
</dbReference>
<dbReference type="KEGG" id="rpon:G3256_11905"/>
<feature type="binding site" evidence="4">
    <location>
        <position position="156"/>
    </location>
    <ligand>
        <name>Mn(2+)</name>
        <dbReference type="ChEBI" id="CHEBI:29035"/>
        <label>1</label>
    </ligand>
</feature>
<dbReference type="NCBIfam" id="NF002564">
    <property type="entry name" value="PRK02190.1"/>
    <property type="match status" value="1"/>
</dbReference>
<evidence type="ECO:0000256" key="1">
    <source>
        <dbReference type="ARBA" id="ARBA00009227"/>
    </source>
</evidence>
<evidence type="ECO:0000313" key="7">
    <source>
        <dbReference type="Proteomes" id="UP000503308"/>
    </source>
</evidence>
<gene>
    <name evidence="6" type="primary">speB</name>
    <name evidence="6" type="ORF">G3256_11905</name>
</gene>
<sequence length="326" mass="35159">MTGQLLRYTSPSTPDQFAPRFSQIATFMRVPVAETIGEADIGLFGVPWDGALTNRPGTRHGPREVRNQSTLMRAINHATRINPFELARIRDMGDVPFTRMFEVEASHDEIEAFAAMLVAENVLPLAIGGDHSVTLPLLRAIAKEPVALIHIDAHADTTDSFQGSKFNHGAPFRRATEEGLIDPAKTIQIGIRGTQNTSDGWDFSASAGMRVVFCEELHDRGPQAIADEARALVGDTPVYLTYDIDSLDPVYAPGTGTPEIGGMTTHQAQVLLRGLRHLNYVGADLVEVSPPFDTGNVTSLAGAALAYEILCLLAEVRAGSATGKED</sequence>
<keyword evidence="2 4" id="KW-0479">Metal-binding</keyword>
<dbReference type="GO" id="GO:0033389">
    <property type="term" value="P:putrescine biosynthetic process from arginine, via agmatine"/>
    <property type="evidence" value="ECO:0007669"/>
    <property type="project" value="TreeGrafter"/>
</dbReference>
<evidence type="ECO:0000313" key="6">
    <source>
        <dbReference type="EMBL" id="QJF51816.1"/>
    </source>
</evidence>
<keyword evidence="4" id="KW-0464">Manganese</keyword>
<dbReference type="RefSeq" id="WP_169641034.1">
    <property type="nucleotide sequence ID" value="NZ_CP048788.1"/>
</dbReference>
<comment type="cofactor">
    <cofactor evidence="4">
        <name>Mn(2+)</name>
        <dbReference type="ChEBI" id="CHEBI:29035"/>
    </cofactor>
    <text evidence="4">Binds 2 manganese ions per subunit.</text>
</comment>